<name>A0ABX1T3Q0_9PROT</name>
<dbReference type="Proteomes" id="UP000886469">
    <property type="component" value="Unassembled WGS sequence"/>
</dbReference>
<evidence type="ECO:0000313" key="1">
    <source>
        <dbReference type="EMBL" id="NMQ04268.1"/>
    </source>
</evidence>
<dbReference type="RefSeq" id="WP_169069254.1">
    <property type="nucleotide sequence ID" value="NZ_SPMX01000006.1"/>
</dbReference>
<keyword evidence="2" id="KW-1185">Reference proteome</keyword>
<organism evidence="1 2">
    <name type="scientific">Candidatus Accumulibacter contiguus</name>
    <dbReference type="NCBI Taxonomy" id="2954381"/>
    <lineage>
        <taxon>Bacteria</taxon>
        <taxon>Pseudomonadati</taxon>
        <taxon>Pseudomonadota</taxon>
        <taxon>Betaproteobacteria</taxon>
        <taxon>Candidatus Accumulibacter</taxon>
    </lineage>
</organism>
<sequence>MQTPLSYRHREITEDDLVFLWQPALMGMTTGGGQDSTTHAVNRSFDEVPGSALVKDFRQRLLQVA</sequence>
<comment type="caution">
    <text evidence="1">The sequence shown here is derived from an EMBL/GenBank/DDBJ whole genome shotgun (WGS) entry which is preliminary data.</text>
</comment>
<proteinExistence type="predicted"/>
<evidence type="ECO:0000313" key="2">
    <source>
        <dbReference type="Proteomes" id="UP000886469"/>
    </source>
</evidence>
<accession>A0ABX1T3Q0</accession>
<protein>
    <submittedName>
        <fullName evidence="1">Uncharacterized protein</fullName>
    </submittedName>
</protein>
<dbReference type="EMBL" id="SPMX01000006">
    <property type="protein sequence ID" value="NMQ04268.1"/>
    <property type="molecule type" value="Genomic_DNA"/>
</dbReference>
<reference evidence="1" key="1">
    <citation type="submission" date="2019-03" db="EMBL/GenBank/DDBJ databases">
        <title>Metabolic reconstructions from genomes of highly enriched 'Candidatus Accumulibacter' and 'Candidatus Competibacter' bioreactor populations.</title>
        <authorList>
            <person name="Annavajhala M.K."/>
            <person name="Welles L."/>
            <person name="Abbas B."/>
            <person name="Sorokin D."/>
            <person name="Park H."/>
            <person name="Van Loosdrecht M."/>
            <person name="Chandran K."/>
        </authorList>
    </citation>
    <scope>NUCLEOTIDE SEQUENCE</scope>
    <source>
        <strain evidence="1">SBR_L</strain>
    </source>
</reference>
<gene>
    <name evidence="1" type="ORF">E4Q08_02830</name>
</gene>